<dbReference type="CDD" id="cd00275">
    <property type="entry name" value="C2_PLC_like"/>
    <property type="match status" value="1"/>
</dbReference>
<dbReference type="GO" id="GO:0005509">
    <property type="term" value="F:calcium ion binding"/>
    <property type="evidence" value="ECO:0007669"/>
    <property type="project" value="InterPro"/>
</dbReference>
<keyword evidence="5 7" id="KW-0443">Lipid metabolism</keyword>
<evidence type="ECO:0000256" key="2">
    <source>
        <dbReference type="ARBA" id="ARBA00022801"/>
    </source>
</evidence>
<dbReference type="InterPro" id="IPR017946">
    <property type="entry name" value="PLC-like_Pdiesterase_TIM-brl"/>
</dbReference>
<keyword evidence="13" id="KW-1185">Reference proteome</keyword>
<dbReference type="GO" id="GO:0004435">
    <property type="term" value="F:phosphatidylinositol-4,5-bisphosphate phospholipase C activity"/>
    <property type="evidence" value="ECO:0007669"/>
    <property type="project" value="UniProtKB-EC"/>
</dbReference>
<sequence length="708" mass="79985">MGVCFTKPADFDRRSDKYIPSCTLITEDFFNNNAPDKNEGASFFSSMRTALCNLLQCNPEEANAFLIRACRCNARTSEALDAFLNKTLAQKALPDVNRAYVMQAWMTYDRDNSGDLAYAEIKNMVHGLNFPEALARSILAAFKDSNKTVSYTAFEQAYEEATAFNELGYVFDEVANNSKVMSRAVFTEFMRDVQQGPFDSAFVEDTLASLGCVDADEIDKKHFIAFLSSNRFCGAMKRDRMYNVYQDMNHPICEYFINSSHNTYLTGDQLMSESSPLMYKEALLEGCRCVELDCWNGGNHEPIVYHGYTRTSKILFVDCIKVIKEYAFEASPYPVILSLEVHTSVSQQDRMAEIMKHEFGDLLFIPPWGPNEKPTFDFTPHNLRHKILLKSSRSDFFYDDGSGGDADDEDEVQERAAEAANEEYRHAKEERTRHKRSGTRAASAKLSTLISIESVAYKGVDDLSYLAERQPYHCTSYSEDKGRKVLQASTAGFIRVNTACLSRVYPAGARFDSSNYNPQQFWNCGCQLVALNWQSRRTVEWRLNRAVFMDNGRCGYVLKPQYLRPTDGSSRVTSEQFSLSTEIISGFCLPKPRKGSKGDIVDPLVSLFIEGPEMDNSPKLTKAISNNGFHPVWRGTGANEFVWEVRRRSMSSLIIQVFDKDRLSSDGLLGEAIVPLKLLQGGYRRVELHDVSGYFIPGACILCNISYV</sequence>
<dbReference type="SMART" id="SM00148">
    <property type="entry name" value="PLCXc"/>
    <property type="match status" value="1"/>
</dbReference>
<dbReference type="EMBL" id="LGTL01000018">
    <property type="protein sequence ID" value="KPA77134.1"/>
    <property type="molecule type" value="Genomic_DNA"/>
</dbReference>
<dbReference type="InterPro" id="IPR011992">
    <property type="entry name" value="EF-hand-dom_pair"/>
</dbReference>
<dbReference type="AlphaFoldDB" id="A0A0N0DTA8"/>
<dbReference type="PROSITE" id="PS50004">
    <property type="entry name" value="C2"/>
    <property type="match status" value="1"/>
</dbReference>
<evidence type="ECO:0000259" key="9">
    <source>
        <dbReference type="PROSITE" id="PS50004"/>
    </source>
</evidence>
<dbReference type="PANTHER" id="PTHR10336">
    <property type="entry name" value="PHOSPHOINOSITIDE-SPECIFIC PHOSPHOLIPASE C FAMILY PROTEIN"/>
    <property type="match status" value="1"/>
</dbReference>
<evidence type="ECO:0000256" key="7">
    <source>
        <dbReference type="RuleBase" id="RU361133"/>
    </source>
</evidence>
<dbReference type="PROSITE" id="PS50222">
    <property type="entry name" value="EF_HAND_2"/>
    <property type="match status" value="1"/>
</dbReference>
<protein>
    <recommendedName>
        <fullName evidence="1 7">Phosphoinositide phospholipase C</fullName>
        <ecNumber evidence="1 7">3.1.4.11</ecNumber>
    </recommendedName>
</protein>
<keyword evidence="4 7" id="KW-0442">Lipid degradation</keyword>
<dbReference type="InterPro" id="IPR000008">
    <property type="entry name" value="C2_dom"/>
</dbReference>
<evidence type="ECO:0000313" key="12">
    <source>
        <dbReference type="EMBL" id="KPA77134.1"/>
    </source>
</evidence>
<dbReference type="SUPFAM" id="SSF49562">
    <property type="entry name" value="C2 domain (Calcium/lipid-binding domain, CaLB)"/>
    <property type="match status" value="1"/>
</dbReference>
<dbReference type="InterPro" id="IPR001711">
    <property type="entry name" value="PLipase_C_Pinositol-sp_Y"/>
</dbReference>
<evidence type="ECO:0000313" key="13">
    <source>
        <dbReference type="Proteomes" id="UP000037923"/>
    </source>
</evidence>
<dbReference type="EC" id="3.1.4.11" evidence="1 7"/>
<dbReference type="CDD" id="cd15898">
    <property type="entry name" value="EFh_PI-PLC"/>
    <property type="match status" value="1"/>
</dbReference>
<dbReference type="EMBL" id="LGTL01000018">
    <property type="protein sequence ID" value="KPA77133.1"/>
    <property type="molecule type" value="Genomic_DNA"/>
</dbReference>
<evidence type="ECO:0000256" key="1">
    <source>
        <dbReference type="ARBA" id="ARBA00012368"/>
    </source>
</evidence>
<dbReference type="OrthoDB" id="269822at2759"/>
<dbReference type="SUPFAM" id="SSF51695">
    <property type="entry name" value="PLC-like phosphodiesterases"/>
    <property type="match status" value="1"/>
</dbReference>
<dbReference type="SUPFAM" id="SSF47473">
    <property type="entry name" value="EF-hand"/>
    <property type="match status" value="1"/>
</dbReference>
<dbReference type="InterPro" id="IPR018247">
    <property type="entry name" value="EF_Hand_1_Ca_BS"/>
</dbReference>
<dbReference type="Gene3D" id="2.60.40.150">
    <property type="entry name" value="C2 domain"/>
    <property type="match status" value="1"/>
</dbReference>
<proteinExistence type="predicted"/>
<dbReference type="OMA" id="FCFNRRF"/>
<dbReference type="GO" id="GO:0016042">
    <property type="term" value="P:lipid catabolic process"/>
    <property type="evidence" value="ECO:0007669"/>
    <property type="project" value="UniProtKB-KW"/>
</dbReference>
<dbReference type="RefSeq" id="XP_015655573.1">
    <property type="nucleotide sequence ID" value="XM_015806096.1"/>
</dbReference>
<dbReference type="Pfam" id="PF00388">
    <property type="entry name" value="PI-PLC-X"/>
    <property type="match status" value="1"/>
</dbReference>
<feature type="domain" description="C2" evidence="9">
    <location>
        <begin position="559"/>
        <end position="690"/>
    </location>
</feature>
<evidence type="ECO:0000259" key="11">
    <source>
        <dbReference type="PROSITE" id="PS50222"/>
    </source>
</evidence>
<feature type="region of interest" description="Disordered" evidence="8">
    <location>
        <begin position="420"/>
        <end position="440"/>
    </location>
</feature>
<feature type="domain" description="EF-hand" evidence="11">
    <location>
        <begin position="96"/>
        <end position="131"/>
    </location>
</feature>
<feature type="domain" description="PI-PLC Y-box" evidence="10">
    <location>
        <begin position="472"/>
        <end position="564"/>
    </location>
</feature>
<dbReference type="InterPro" id="IPR002048">
    <property type="entry name" value="EF_hand_dom"/>
</dbReference>
<dbReference type="PROSITE" id="PS50008">
    <property type="entry name" value="PIPLC_Y_DOMAIN"/>
    <property type="match status" value="1"/>
</dbReference>
<dbReference type="CDD" id="cd08558">
    <property type="entry name" value="PI-PLCc_eukaryota"/>
    <property type="match status" value="1"/>
</dbReference>
<dbReference type="SMART" id="SM00239">
    <property type="entry name" value="C2"/>
    <property type="match status" value="1"/>
</dbReference>
<dbReference type="VEuPathDB" id="TriTrypDB:LpyrH10_18_1690"/>
<comment type="catalytic activity">
    <reaction evidence="7">
        <text>a 1,2-diacyl-sn-glycero-3-phospho-(1D-myo-inositol-4,5-bisphosphate) + H2O = 1D-myo-inositol 1,4,5-trisphosphate + a 1,2-diacyl-sn-glycerol + H(+)</text>
        <dbReference type="Rhea" id="RHEA:33179"/>
        <dbReference type="ChEBI" id="CHEBI:15377"/>
        <dbReference type="ChEBI" id="CHEBI:15378"/>
        <dbReference type="ChEBI" id="CHEBI:17815"/>
        <dbReference type="ChEBI" id="CHEBI:58456"/>
        <dbReference type="ChEBI" id="CHEBI:203600"/>
        <dbReference type="EC" id="3.1.4.11"/>
    </reaction>
</comment>
<dbReference type="Pfam" id="PF00168">
    <property type="entry name" value="C2"/>
    <property type="match status" value="1"/>
</dbReference>
<evidence type="ECO:0000256" key="3">
    <source>
        <dbReference type="ARBA" id="ARBA00022837"/>
    </source>
</evidence>
<dbReference type="Gene3D" id="1.10.238.10">
    <property type="entry name" value="EF-hand"/>
    <property type="match status" value="1"/>
</dbReference>
<feature type="compositionally biased region" description="Basic and acidic residues" evidence="8">
    <location>
        <begin position="420"/>
        <end position="432"/>
    </location>
</feature>
<keyword evidence="3" id="KW-0106">Calcium</keyword>
<dbReference type="InterPro" id="IPR035892">
    <property type="entry name" value="C2_domain_sf"/>
</dbReference>
<keyword evidence="6" id="KW-0807">Transducer</keyword>
<reference evidence="12 13" key="1">
    <citation type="submission" date="2015-07" db="EMBL/GenBank/DDBJ databases">
        <title>High-quality genome of monoxenous trypanosomatid Leptomonas pyrrhocoris.</title>
        <authorList>
            <person name="Flegontov P."/>
            <person name="Butenko A."/>
            <person name="Firsov S."/>
            <person name="Vlcek C."/>
            <person name="Logacheva M.D."/>
            <person name="Field M."/>
            <person name="Filatov D."/>
            <person name="Flegontova O."/>
            <person name="Gerasimov E."/>
            <person name="Jackson A.P."/>
            <person name="Kelly S."/>
            <person name="Opperdoes F."/>
            <person name="O'Reilly A."/>
            <person name="Votypka J."/>
            <person name="Yurchenko V."/>
            <person name="Lukes J."/>
        </authorList>
    </citation>
    <scope>NUCLEOTIDE SEQUENCE [LARGE SCALE GENOMIC DNA]</scope>
    <source>
        <strain evidence="12">H10</strain>
    </source>
</reference>
<dbReference type="InterPro" id="IPR000909">
    <property type="entry name" value="PLipase_C_PInositol-sp_X_dom"/>
</dbReference>
<keyword evidence="2 7" id="KW-0378">Hydrolase</keyword>
<name>A0A0N0DTA8_LEPPY</name>
<dbReference type="InterPro" id="IPR001192">
    <property type="entry name" value="PI-PLC_fam"/>
</dbReference>
<dbReference type="RefSeq" id="XP_015655572.1">
    <property type="nucleotide sequence ID" value="XM_015806095.1"/>
</dbReference>
<dbReference type="Pfam" id="PF00387">
    <property type="entry name" value="PI-PLC-Y"/>
    <property type="match status" value="1"/>
</dbReference>
<evidence type="ECO:0000256" key="4">
    <source>
        <dbReference type="ARBA" id="ARBA00022963"/>
    </source>
</evidence>
<comment type="caution">
    <text evidence="12">The sequence shown here is derived from an EMBL/GenBank/DDBJ whole genome shotgun (WGS) entry which is preliminary data.</text>
</comment>
<dbReference type="PROSITE" id="PS00018">
    <property type="entry name" value="EF_HAND_1"/>
    <property type="match status" value="1"/>
</dbReference>
<dbReference type="GO" id="GO:0051209">
    <property type="term" value="P:release of sequestered calcium ion into cytosol"/>
    <property type="evidence" value="ECO:0007669"/>
    <property type="project" value="TreeGrafter"/>
</dbReference>
<dbReference type="Gene3D" id="3.20.20.190">
    <property type="entry name" value="Phosphatidylinositol (PI) phosphodiesterase"/>
    <property type="match status" value="1"/>
</dbReference>
<dbReference type="GeneID" id="26907728"/>
<dbReference type="GO" id="GO:0048015">
    <property type="term" value="P:phosphatidylinositol-mediated signaling"/>
    <property type="evidence" value="ECO:0007669"/>
    <property type="project" value="TreeGrafter"/>
</dbReference>
<dbReference type="SMART" id="SM00149">
    <property type="entry name" value="PLCYc"/>
    <property type="match status" value="1"/>
</dbReference>
<evidence type="ECO:0000256" key="6">
    <source>
        <dbReference type="ARBA" id="ARBA00023224"/>
    </source>
</evidence>
<organism evidence="12 13">
    <name type="scientific">Leptomonas pyrrhocoris</name>
    <name type="common">Firebug parasite</name>
    <dbReference type="NCBI Taxonomy" id="157538"/>
    <lineage>
        <taxon>Eukaryota</taxon>
        <taxon>Discoba</taxon>
        <taxon>Euglenozoa</taxon>
        <taxon>Kinetoplastea</taxon>
        <taxon>Metakinetoplastina</taxon>
        <taxon>Trypanosomatida</taxon>
        <taxon>Trypanosomatidae</taxon>
        <taxon>Leishmaniinae</taxon>
        <taxon>Leptomonas</taxon>
    </lineage>
</organism>
<dbReference type="PANTHER" id="PTHR10336:SF36">
    <property type="entry name" value="1-PHOSPHATIDYLINOSITOL 4,5-BISPHOSPHATE PHOSPHODIESTERASE BETA-4"/>
    <property type="match status" value="1"/>
</dbReference>
<accession>A0A0N0DTA8</accession>
<evidence type="ECO:0000256" key="8">
    <source>
        <dbReference type="SAM" id="MobiDB-lite"/>
    </source>
</evidence>
<dbReference type="PRINTS" id="PR00390">
    <property type="entry name" value="PHPHLIPASEC"/>
</dbReference>
<gene>
    <name evidence="12" type="ORF">ABB37_07442</name>
</gene>
<dbReference type="PROSITE" id="PS50007">
    <property type="entry name" value="PIPLC_X_DOMAIN"/>
    <property type="match status" value="1"/>
</dbReference>
<evidence type="ECO:0000256" key="5">
    <source>
        <dbReference type="ARBA" id="ARBA00023098"/>
    </source>
</evidence>
<dbReference type="Proteomes" id="UP000037923">
    <property type="component" value="Unassembled WGS sequence"/>
</dbReference>
<evidence type="ECO:0000259" key="10">
    <source>
        <dbReference type="PROSITE" id="PS50008"/>
    </source>
</evidence>